<name>A0A0V7ZL03_9CYAN</name>
<keyword evidence="2" id="KW-1185">Reference proteome</keyword>
<accession>A0A0V7ZL03</accession>
<organism evidence="1 2">
    <name type="scientific">Mastigocoleus testarum BC008</name>
    <dbReference type="NCBI Taxonomy" id="371196"/>
    <lineage>
        <taxon>Bacteria</taxon>
        <taxon>Bacillati</taxon>
        <taxon>Cyanobacteriota</taxon>
        <taxon>Cyanophyceae</taxon>
        <taxon>Nostocales</taxon>
        <taxon>Hapalosiphonaceae</taxon>
        <taxon>Mastigocoleus</taxon>
    </lineage>
</organism>
<dbReference type="RefSeq" id="WP_058184061.1">
    <property type="nucleotide sequence ID" value="NZ_LMTZ01000111.1"/>
</dbReference>
<dbReference type="AlphaFoldDB" id="A0A0V7ZL03"/>
<reference evidence="1 2" key="1">
    <citation type="journal article" date="2015" name="Genome Announc.">
        <title>Draft Genome of the Euendolithic (true boring) Cyanobacterium Mastigocoleus testarum strain BC008.</title>
        <authorList>
            <person name="Guida B.S."/>
            <person name="Garcia-Pichel F."/>
        </authorList>
    </citation>
    <scope>NUCLEOTIDE SEQUENCE [LARGE SCALE GENOMIC DNA]</scope>
    <source>
        <strain evidence="1 2">BC008</strain>
    </source>
</reference>
<comment type="caution">
    <text evidence="1">The sequence shown here is derived from an EMBL/GenBank/DDBJ whole genome shotgun (WGS) entry which is preliminary data.</text>
</comment>
<protein>
    <submittedName>
        <fullName evidence="1">Uncharacterized protein</fullName>
    </submittedName>
</protein>
<proteinExistence type="predicted"/>
<gene>
    <name evidence="1" type="ORF">BC008_20385</name>
</gene>
<evidence type="ECO:0000313" key="1">
    <source>
        <dbReference type="EMBL" id="KST65160.1"/>
    </source>
</evidence>
<sequence length="135" mass="15748">MASKLKHKAQKRQEDLHQRIDSIASVKERLEQERQDIFDSGCVAPPGYWIARYLAKGRKDYYSYYKLQATETMFTTKTDGKLSKYKHLGKAGSKLYLEALEQINRRAKIEALDRSLETIKQGLKDLLEETSKYKK</sequence>
<dbReference type="Proteomes" id="UP000053372">
    <property type="component" value="Unassembled WGS sequence"/>
</dbReference>
<dbReference type="OrthoDB" id="464286at2"/>
<dbReference type="EMBL" id="LMTZ01000111">
    <property type="protein sequence ID" value="KST65160.1"/>
    <property type="molecule type" value="Genomic_DNA"/>
</dbReference>
<evidence type="ECO:0000313" key="2">
    <source>
        <dbReference type="Proteomes" id="UP000053372"/>
    </source>
</evidence>